<gene>
    <name evidence="3" type="ORF">RCL2_002279600</name>
    <name evidence="2" type="ORF">RclHR1_17690006</name>
</gene>
<accession>A0A2Z6QPJ7</accession>
<protein>
    <submittedName>
        <fullName evidence="3">BTB/POZ protein</fullName>
    </submittedName>
</protein>
<dbReference type="Pfam" id="PF00651">
    <property type="entry name" value="BTB"/>
    <property type="match status" value="1"/>
</dbReference>
<evidence type="ECO:0000313" key="3">
    <source>
        <dbReference type="EMBL" id="GES96154.1"/>
    </source>
</evidence>
<dbReference type="PANTHER" id="PTHR24410:SF23">
    <property type="entry name" value="BTB DOMAIN-CONTAINING PROTEIN-RELATED"/>
    <property type="match status" value="1"/>
</dbReference>
<dbReference type="EMBL" id="BLAL01000246">
    <property type="protein sequence ID" value="GES96154.1"/>
    <property type="molecule type" value="Genomic_DNA"/>
</dbReference>
<dbReference type="InterPro" id="IPR011333">
    <property type="entry name" value="SKP1/BTB/POZ_sf"/>
</dbReference>
<dbReference type="PANTHER" id="PTHR24410">
    <property type="entry name" value="HL07962P-RELATED"/>
    <property type="match status" value="1"/>
</dbReference>
<name>A0A2Z6QPJ7_9GLOM</name>
<organism evidence="2 4">
    <name type="scientific">Rhizophagus clarus</name>
    <dbReference type="NCBI Taxonomy" id="94130"/>
    <lineage>
        <taxon>Eukaryota</taxon>
        <taxon>Fungi</taxon>
        <taxon>Fungi incertae sedis</taxon>
        <taxon>Mucoromycota</taxon>
        <taxon>Glomeromycotina</taxon>
        <taxon>Glomeromycetes</taxon>
        <taxon>Glomerales</taxon>
        <taxon>Glomeraceae</taxon>
        <taxon>Rhizophagus</taxon>
    </lineage>
</organism>
<dbReference type="SUPFAM" id="SSF54695">
    <property type="entry name" value="POZ domain"/>
    <property type="match status" value="1"/>
</dbReference>
<dbReference type="EMBL" id="BEXD01000856">
    <property type="protein sequence ID" value="GBB90652.1"/>
    <property type="molecule type" value="Genomic_DNA"/>
</dbReference>
<evidence type="ECO:0000313" key="2">
    <source>
        <dbReference type="EMBL" id="GBB90652.1"/>
    </source>
</evidence>
<dbReference type="Proteomes" id="UP000615446">
    <property type="component" value="Unassembled WGS sequence"/>
</dbReference>
<evidence type="ECO:0000313" key="4">
    <source>
        <dbReference type="Proteomes" id="UP000247702"/>
    </source>
</evidence>
<comment type="caution">
    <text evidence="2">The sequence shown here is derived from an EMBL/GenBank/DDBJ whole genome shotgun (WGS) entry which is preliminary data.</text>
</comment>
<dbReference type="SMART" id="SM00225">
    <property type="entry name" value="BTB"/>
    <property type="match status" value="1"/>
</dbReference>
<evidence type="ECO:0000259" key="1">
    <source>
        <dbReference type="PROSITE" id="PS50097"/>
    </source>
</evidence>
<dbReference type="InterPro" id="IPR000210">
    <property type="entry name" value="BTB/POZ_dom"/>
</dbReference>
<dbReference type="InterPro" id="IPR051481">
    <property type="entry name" value="BTB-POZ/Galectin-3-binding"/>
</dbReference>
<proteinExistence type="predicted"/>
<feature type="domain" description="BTB" evidence="1">
    <location>
        <begin position="60"/>
        <end position="137"/>
    </location>
</feature>
<dbReference type="OrthoDB" id="298084at2759"/>
<dbReference type="Gene3D" id="3.30.710.10">
    <property type="entry name" value="Potassium Channel Kv1.1, Chain A"/>
    <property type="match status" value="1"/>
</dbReference>
<dbReference type="AlphaFoldDB" id="A0A2Z6QPJ7"/>
<sequence>MKESWFKRTFRRRKNVQDSFTVLTTASKIETIDLKDTQKQGIIGNLSDDIGKLLETSENYDVIIYAGEENQEDHNVQEFKTHSQILSARSPYFRAELSSNRVKKEDNIFIFKKSNIPPDIFKILLVYLYAGTIELENTKSTDILKILIAADELGLQKLINYTQSYLIGKKSEFLRNDPVQILQTVFHNEGHVKLRDFCLETICNDPEILFYKEDLLNLDEHLFLMLIKRDTLRLEELEIWKDLIRWAIAQCSLTINIHQSQNWTKENFDIIRETIKNFIPHIRWFQIPADEFWREIRPFEDLLPEDLYQDIIGYHLDPETTLSTMILPILPKRIAPL</sequence>
<dbReference type="CDD" id="cd18186">
    <property type="entry name" value="BTB_POZ_ZBTB_KLHL-like"/>
    <property type="match status" value="1"/>
</dbReference>
<reference evidence="2 4" key="1">
    <citation type="submission" date="2017-11" db="EMBL/GenBank/DDBJ databases">
        <title>The genome of Rhizophagus clarus HR1 reveals common genetic basis of auxotrophy among arbuscular mycorrhizal fungi.</title>
        <authorList>
            <person name="Kobayashi Y."/>
        </authorList>
    </citation>
    <scope>NUCLEOTIDE SEQUENCE [LARGE SCALE GENOMIC DNA]</scope>
    <source>
        <strain evidence="2 4">HR1</strain>
    </source>
</reference>
<dbReference type="PROSITE" id="PS50097">
    <property type="entry name" value="BTB"/>
    <property type="match status" value="1"/>
</dbReference>
<keyword evidence="4" id="KW-1185">Reference proteome</keyword>
<dbReference type="Proteomes" id="UP000247702">
    <property type="component" value="Unassembled WGS sequence"/>
</dbReference>
<reference evidence="3" key="2">
    <citation type="submission" date="2019-10" db="EMBL/GenBank/DDBJ databases">
        <title>Conservation and host-specific expression of non-tandemly repeated heterogenous ribosome RNA gene in arbuscular mycorrhizal fungi.</title>
        <authorList>
            <person name="Maeda T."/>
            <person name="Kobayashi Y."/>
            <person name="Nakagawa T."/>
            <person name="Ezawa T."/>
            <person name="Yamaguchi K."/>
            <person name="Bino T."/>
            <person name="Nishimoto Y."/>
            <person name="Shigenobu S."/>
            <person name="Kawaguchi M."/>
        </authorList>
    </citation>
    <scope>NUCLEOTIDE SEQUENCE</scope>
    <source>
        <strain evidence="3">HR1</strain>
    </source>
</reference>